<feature type="compositionally biased region" description="Low complexity" evidence="1">
    <location>
        <begin position="114"/>
        <end position="124"/>
    </location>
</feature>
<sequence length="143" mass="15048">MDPFSPAAGSVTSDLSNPDNIVFGGEEFATANSSPVHSTETTVASVSSYTSLSATPQWTPELVIPTPSEGDTSTTVLAAAVPSNLNFVISAINDVLGHSMKKTIMAKTCWETTTATTPPCSEPTLSPWEPVKQHTSNNDYSIQ</sequence>
<organism evidence="2 3">
    <name type="scientific">Batrachochytrium dendrobatidis (strain JEL423)</name>
    <dbReference type="NCBI Taxonomy" id="403673"/>
    <lineage>
        <taxon>Eukaryota</taxon>
        <taxon>Fungi</taxon>
        <taxon>Fungi incertae sedis</taxon>
        <taxon>Chytridiomycota</taxon>
        <taxon>Chytridiomycota incertae sedis</taxon>
        <taxon>Chytridiomycetes</taxon>
        <taxon>Rhizophydiales</taxon>
        <taxon>Rhizophydiales incertae sedis</taxon>
        <taxon>Batrachochytrium</taxon>
    </lineage>
</organism>
<evidence type="ECO:0000313" key="3">
    <source>
        <dbReference type="Proteomes" id="UP000077115"/>
    </source>
</evidence>
<feature type="region of interest" description="Disordered" evidence="1">
    <location>
        <begin position="114"/>
        <end position="143"/>
    </location>
</feature>
<gene>
    <name evidence="2" type="ORF">BDEG_28446</name>
</gene>
<proteinExistence type="predicted"/>
<dbReference type="Proteomes" id="UP000077115">
    <property type="component" value="Unassembled WGS sequence"/>
</dbReference>
<protein>
    <submittedName>
        <fullName evidence="2">Uncharacterized protein</fullName>
    </submittedName>
</protein>
<evidence type="ECO:0000256" key="1">
    <source>
        <dbReference type="SAM" id="MobiDB-lite"/>
    </source>
</evidence>
<name>A0A177WZB2_BATDL</name>
<dbReference type="AlphaFoldDB" id="A0A177WZB2"/>
<reference evidence="2 3" key="1">
    <citation type="submission" date="2006-10" db="EMBL/GenBank/DDBJ databases">
        <title>The Genome Sequence of Batrachochytrium dendrobatidis JEL423.</title>
        <authorList>
            <consortium name="The Broad Institute Genome Sequencing Platform"/>
            <person name="Birren B."/>
            <person name="Lander E."/>
            <person name="Galagan J."/>
            <person name="Cuomo C."/>
            <person name="Devon K."/>
            <person name="Jaffe D."/>
            <person name="Butler J."/>
            <person name="Alvarez P."/>
            <person name="Gnerre S."/>
            <person name="Grabherr M."/>
            <person name="Kleber M."/>
            <person name="Mauceli E."/>
            <person name="Brockman W."/>
            <person name="Young S."/>
            <person name="LaButti K."/>
            <person name="Sykes S."/>
            <person name="DeCaprio D."/>
            <person name="Crawford M."/>
            <person name="Koehrsen M."/>
            <person name="Engels R."/>
            <person name="Montgomery P."/>
            <person name="Pearson M."/>
            <person name="Howarth C."/>
            <person name="Larson L."/>
            <person name="White J."/>
            <person name="O'Leary S."/>
            <person name="Kodira C."/>
            <person name="Zeng Q."/>
            <person name="Yandava C."/>
            <person name="Alvarado L."/>
            <person name="Longcore J."/>
            <person name="James T."/>
        </authorList>
    </citation>
    <scope>NUCLEOTIDE SEQUENCE [LARGE SCALE GENOMIC DNA]</scope>
    <source>
        <strain evidence="2 3">JEL423</strain>
    </source>
</reference>
<dbReference type="VEuPathDB" id="FungiDB:BDEG_28446"/>
<dbReference type="EMBL" id="DS022315">
    <property type="protein sequence ID" value="OAJ45296.1"/>
    <property type="molecule type" value="Genomic_DNA"/>
</dbReference>
<accession>A0A177WZB2</accession>
<evidence type="ECO:0000313" key="2">
    <source>
        <dbReference type="EMBL" id="OAJ45296.1"/>
    </source>
</evidence>
<reference evidence="2 3" key="2">
    <citation type="submission" date="2016-05" db="EMBL/GenBank/DDBJ databases">
        <title>Lineage-specific infection strategies underlie the spectrum of fungal disease in amphibians.</title>
        <authorList>
            <person name="Cuomo C.A."/>
            <person name="Farrer R.A."/>
            <person name="James T."/>
            <person name="Longcore J."/>
            <person name="Birren B."/>
        </authorList>
    </citation>
    <scope>NUCLEOTIDE SEQUENCE [LARGE SCALE GENOMIC DNA]</scope>
    <source>
        <strain evidence="2 3">JEL423</strain>
    </source>
</reference>
<feature type="compositionally biased region" description="Polar residues" evidence="1">
    <location>
        <begin position="133"/>
        <end position="143"/>
    </location>
</feature>